<sequence length="256" mass="29744">MDDGIRFAETPEELHAAYRLRYKTYVEKMGRFNDTCNHQRRELQDDYDQTARIVITVKNNKVIGTLRVIWGKDTAFDDYLIEAYRLTPFLNAVEPSKICIVERLMVDENNRGSATMLRMYNTVMRFILTQRIELLLINSEAQHSNSYIKLGCKPFTKQYLYPGIGPVTPMALVVGDYQHLQQIGSPFSLLATTDDVDYCQHTHDLIETINCEAARSKITRRKKHVSIFPLPPANLPFYNRKSQQLNNRLRMKVATY</sequence>
<protein>
    <recommendedName>
        <fullName evidence="1">N-acyl amino acid synthase FeeM catalytic core domain-containing protein</fullName>
    </recommendedName>
</protein>
<dbReference type="InterPro" id="IPR016181">
    <property type="entry name" value="Acyl_CoA_acyltransferase"/>
</dbReference>
<reference evidence="3" key="3">
    <citation type="submission" date="2011-05" db="EMBL/GenBank/DDBJ databases">
        <title>Complete sequence of Methylomonas methanica MC09.</title>
        <authorList>
            <consortium name="US DOE Joint Genome Institute"/>
            <person name="Lucas S."/>
            <person name="Han J."/>
            <person name="Lapidus A."/>
            <person name="Cheng J.-F."/>
            <person name="Goodwin L."/>
            <person name="Pitluck S."/>
            <person name="Peters L."/>
            <person name="Mikhailova N."/>
            <person name="Teshima H."/>
            <person name="Han C."/>
            <person name="Tapia R."/>
            <person name="Land M."/>
            <person name="Hauser L."/>
            <person name="Kyrpides N."/>
            <person name="Ivanova N."/>
            <person name="Pagani I."/>
            <person name="Stein L."/>
            <person name="Woyke T."/>
        </authorList>
    </citation>
    <scope>NUCLEOTIDE SEQUENCE [LARGE SCALE GENOMIC DNA]</scope>
    <source>
        <strain evidence="3">MC09</strain>
    </source>
</reference>
<dbReference type="EMBL" id="CP002738">
    <property type="protein sequence ID" value="AEF99737.1"/>
    <property type="molecule type" value="Genomic_DNA"/>
</dbReference>
<reference evidence="2 3" key="1">
    <citation type="journal article" date="2011" name="J. Bacteriol.">
        <title>Complete Genome Sequence of the Aerobic Marine Methanotroph Methylomonas methanica MC09.</title>
        <authorList>
            <person name="Boden R."/>
            <person name="Cunliffe M."/>
            <person name="Scanlan J."/>
            <person name="Moussard H."/>
            <person name="Kits K.D."/>
            <person name="Klotz M.G."/>
            <person name="Jetten M.S."/>
            <person name="Vuilleumier S."/>
            <person name="Han J."/>
            <person name="Peters L."/>
            <person name="Mikhailova N."/>
            <person name="Teshima H."/>
            <person name="Tapia R."/>
            <person name="Kyrpides N."/>
            <person name="Ivanova N."/>
            <person name="Pagani I."/>
            <person name="Cheng J.F."/>
            <person name="Goodwin L."/>
            <person name="Han C."/>
            <person name="Hauser L."/>
            <person name="Land M.L."/>
            <person name="Lapidus A."/>
            <person name="Lucas S."/>
            <person name="Pitluck S."/>
            <person name="Woyke T."/>
            <person name="Stein L."/>
            <person name="Murrell J.C."/>
        </authorList>
    </citation>
    <scope>NUCLEOTIDE SEQUENCE [LARGE SCALE GENOMIC DNA]</scope>
    <source>
        <strain evidence="2 3">MC09</strain>
    </source>
</reference>
<proteinExistence type="predicted"/>
<name>F9ZY07_METMM</name>
<organism evidence="2 3">
    <name type="scientific">Methylomonas methanica (strain DSM 25384 / MC09)</name>
    <dbReference type="NCBI Taxonomy" id="857087"/>
    <lineage>
        <taxon>Bacteria</taxon>
        <taxon>Pseudomonadati</taxon>
        <taxon>Pseudomonadota</taxon>
        <taxon>Gammaproteobacteria</taxon>
        <taxon>Methylococcales</taxon>
        <taxon>Methylococcaceae</taxon>
        <taxon>Methylomonas</taxon>
    </lineage>
</organism>
<evidence type="ECO:0000313" key="2">
    <source>
        <dbReference type="EMBL" id="AEF99737.1"/>
    </source>
</evidence>
<evidence type="ECO:0000313" key="3">
    <source>
        <dbReference type="Proteomes" id="UP000008888"/>
    </source>
</evidence>
<dbReference type="eggNOG" id="COG3176">
    <property type="taxonomic scope" value="Bacteria"/>
</dbReference>
<keyword evidence="3" id="KW-1185">Reference proteome</keyword>
<dbReference type="Proteomes" id="UP000008888">
    <property type="component" value="Chromosome"/>
</dbReference>
<dbReference type="OrthoDB" id="5241243at2"/>
<dbReference type="KEGG" id="mmt:Metme_1311"/>
<accession>F9ZY07</accession>
<evidence type="ECO:0000259" key="1">
    <source>
        <dbReference type="Pfam" id="PF21926"/>
    </source>
</evidence>
<reference key="2">
    <citation type="submission" date="2011-05" db="EMBL/GenBank/DDBJ databases">
        <title>Complete genome sequence of the aerobic marine methanotroph Methylomonas methanica MC09.</title>
        <authorList>
            <person name="Boden R."/>
            <person name="Cunliffe M."/>
            <person name="Scanlan J."/>
            <person name="Moussard H."/>
            <person name="Kits K.D."/>
            <person name="Klotz M."/>
            <person name="Jetten M."/>
            <person name="Vuilleumier S."/>
            <person name="Han J."/>
            <person name="Peters L."/>
            <person name="Mikhailova N."/>
            <person name="Teshima H."/>
            <person name="Tapia R."/>
            <person name="Kyrpides N."/>
            <person name="Ivanova N."/>
            <person name="Pagani I."/>
            <person name="Cheng J.-F."/>
            <person name="Goodwin L."/>
            <person name="Han C."/>
            <person name="Hauser L."/>
            <person name="Land M."/>
            <person name="Lapidus A."/>
            <person name="Lucas S."/>
            <person name="Pitluck S."/>
            <person name="Woyke T."/>
            <person name="Stein L.Y."/>
            <person name="Murrell C."/>
        </authorList>
    </citation>
    <scope>NUCLEOTIDE SEQUENCE</scope>
    <source>
        <strain>MC09</strain>
    </source>
</reference>
<dbReference type="HOGENOM" id="CLU_1085059_0_0_6"/>
<dbReference type="Gene3D" id="3.40.630.30">
    <property type="match status" value="1"/>
</dbReference>
<dbReference type="AlphaFoldDB" id="F9ZY07"/>
<feature type="domain" description="N-acyl amino acid synthase FeeM catalytic core" evidence="1">
    <location>
        <begin position="16"/>
        <end position="172"/>
    </location>
</feature>
<gene>
    <name evidence="2" type="ordered locus">Metme_1311</name>
</gene>
<dbReference type="InterPro" id="IPR054597">
    <property type="entry name" value="FeeM_cat"/>
</dbReference>
<dbReference type="RefSeq" id="WP_013817998.1">
    <property type="nucleotide sequence ID" value="NC_015572.1"/>
</dbReference>
<dbReference type="SUPFAM" id="SSF55729">
    <property type="entry name" value="Acyl-CoA N-acyltransferases (Nat)"/>
    <property type="match status" value="1"/>
</dbReference>
<dbReference type="STRING" id="857087.Metme_1311"/>
<dbReference type="Pfam" id="PF21926">
    <property type="entry name" value="FeeM"/>
    <property type="match status" value="1"/>
</dbReference>